<dbReference type="Gene3D" id="2.60.40.10">
    <property type="entry name" value="Immunoglobulins"/>
    <property type="match status" value="1"/>
</dbReference>
<dbReference type="Pfam" id="PF13731">
    <property type="entry name" value="WxL"/>
    <property type="match status" value="1"/>
</dbReference>
<name>A0ABN0RCD1_9LIST</name>
<protein>
    <recommendedName>
        <fullName evidence="6">WxL domain-containing protein</fullName>
    </recommendedName>
</protein>
<evidence type="ECO:0000259" key="3">
    <source>
        <dbReference type="Pfam" id="PF17936"/>
    </source>
</evidence>
<dbReference type="InterPro" id="IPR046776">
    <property type="entry name" value="Pectate_lyase_5"/>
</dbReference>
<feature type="domain" description="Bacterial Ig" evidence="3">
    <location>
        <begin position="715"/>
        <end position="799"/>
    </location>
</feature>
<feature type="compositionally biased region" description="Basic and acidic residues" evidence="1">
    <location>
        <begin position="135"/>
        <end position="147"/>
    </location>
</feature>
<comment type="caution">
    <text evidence="4">The sequence shown here is derived from an EMBL/GenBank/DDBJ whole genome shotgun (WGS) entry which is preliminary data.</text>
</comment>
<evidence type="ECO:0000313" key="4">
    <source>
        <dbReference type="EMBL" id="EUJ27201.1"/>
    </source>
</evidence>
<dbReference type="RefSeq" id="WP_036098225.1">
    <property type="nucleotide sequence ID" value="NZ_AODF01000033.1"/>
</dbReference>
<accession>A0ABN0RCD1</accession>
<dbReference type="InterPro" id="IPR041498">
    <property type="entry name" value="Big_6"/>
</dbReference>
<dbReference type="InterPro" id="IPR027994">
    <property type="entry name" value="WxL_dom"/>
</dbReference>
<organism evidence="4 5">
    <name type="scientific">Listeria floridensis FSL S10-1187</name>
    <dbReference type="NCBI Taxonomy" id="1265817"/>
    <lineage>
        <taxon>Bacteria</taxon>
        <taxon>Bacillati</taxon>
        <taxon>Bacillota</taxon>
        <taxon>Bacilli</taxon>
        <taxon>Bacillales</taxon>
        <taxon>Listeriaceae</taxon>
        <taxon>Listeria</taxon>
    </lineage>
</organism>
<feature type="domain" description="WxL" evidence="2">
    <location>
        <begin position="974"/>
        <end position="1115"/>
    </location>
</feature>
<dbReference type="EMBL" id="AODF01000033">
    <property type="protein sequence ID" value="EUJ27201.1"/>
    <property type="molecule type" value="Genomic_DNA"/>
</dbReference>
<evidence type="ECO:0008006" key="6">
    <source>
        <dbReference type="Google" id="ProtNLM"/>
    </source>
</evidence>
<feature type="region of interest" description="Disordered" evidence="1">
    <location>
        <begin position="122"/>
        <end position="147"/>
    </location>
</feature>
<reference evidence="4 5" key="1">
    <citation type="journal article" date="2014" name="Int. J. Syst. Evol. Microbiol.">
        <title>Listeria floridensis sp. nov., Listeria aquatica sp. nov., Listeria cornellensis sp. nov., Listeria riparia sp. nov. and Listeria grandensis sp. nov., from agricultural and natural environments.</title>
        <authorList>
            <person name="den Bakker H.C."/>
            <person name="Warchocki S."/>
            <person name="Wright E.M."/>
            <person name="Allred A.F."/>
            <person name="Ahlstrom C."/>
            <person name="Manuel C.S."/>
            <person name="Stasiewicz M.J."/>
            <person name="Burrell A."/>
            <person name="Roof S."/>
            <person name="Strawn L."/>
            <person name="Fortes E.D."/>
            <person name="Nightingale K.K."/>
            <person name="Kephart D."/>
            <person name="Wiedmann M."/>
        </authorList>
    </citation>
    <scope>NUCLEOTIDE SEQUENCE [LARGE SCALE GENOMIC DNA]</scope>
    <source>
        <strain evidence="4 5">FSL S10-1187</strain>
    </source>
</reference>
<dbReference type="Pfam" id="PF17936">
    <property type="entry name" value="Big_6"/>
    <property type="match status" value="1"/>
</dbReference>
<evidence type="ECO:0000259" key="2">
    <source>
        <dbReference type="Pfam" id="PF13731"/>
    </source>
</evidence>
<dbReference type="Proteomes" id="UP000019249">
    <property type="component" value="Unassembled WGS sequence"/>
</dbReference>
<evidence type="ECO:0000256" key="1">
    <source>
        <dbReference type="SAM" id="MobiDB-lite"/>
    </source>
</evidence>
<dbReference type="InterPro" id="IPR013783">
    <property type="entry name" value="Ig-like_fold"/>
</dbReference>
<dbReference type="Pfam" id="PF20585">
    <property type="entry name" value="Pectate_lyase_5"/>
    <property type="match status" value="1"/>
</dbReference>
<keyword evidence="5" id="KW-1185">Reference proteome</keyword>
<proteinExistence type="predicted"/>
<gene>
    <name evidence="4" type="ORF">MFLO_13595</name>
</gene>
<sequence length="1115" mass="121205">MPQKKITLASEKEYAFQNETFQLTVSDEELADEEELKMVLPEDVAFLSEETSRENESEAVTFDETTNELTIPAKAFKGDKANLFFKSEKIGTYDLVLSKESTEETVYSNSLKFMVIEREEAVTSEEDQPTTEIVNEEKQNDGQSVKQKESILTKAARVGTTAYVTNADELEEAMKDANIGEIVVMNDFAFTQYTSTAAGEANLVVPARDLLVRGNTPDIKVDFRRRGYRMNFSTTTVNLEVRDIAIYGQNYWGPFRLSGNVSAKSQYVIDNMTYIGAQYTYSIEADMTIKGTIVNRSVNSYTSPIDGKIYNAQANQSNLEITNIIFKAGSSYTGTTENGTVLRLGTGGATGSAIVEEGAKLNLEGGGNGLSGEGAWTNIEMNGNLIVNKNAEVKITSPDNSTRGGISMGSNSKVELLDGATLSMEMNGPFTDAYDKNPIVVGTGGEFTVASGAKLSIVANNQGTSTGSLVKTGSKSKFEIGRKGSFHLSTDGTAAKNLVSIGATSTFNFADAEEIDLDARRNTHANTRLIYMTTNGTFTASIQRVKAWLVADAAVEKPSYDWYPMYDMSVIYANGNVTSATGGSILNETAKDFGDFYRTQNFKRVLFEWIPDVDVTINNLTDKQSDQNSHVIRGISNPGAWIYLTGDSAIPEGTIDAQAESDTKKYHVKADDVTGEYAFTLPDGEYLTGGNKVVAYAYLDGKSHVVESTVVDETAPDKPTLDAIKDVDAVITGSAEANSTVTIHRADDDTVFETVTAGADGKYTVTLSDTQKPLEPYISYYAVSTDAASNISEKSDVQTVSDTTAPSANPKTQIVEINSSFETDPRALLTDLKDNAGTDDTNLTLVFTKNPRMDKVGYSTAEIMITDKAGNSTVVIIPVFVEDDSSSLSDTVLLRSEGFFAAESEVPTDEAELDKFIIERSLAQAWEIPSGVDITDEIIVTNRGGLTNSANLYDEIEIQIRDVKAKIVVVVMPGTLSIKQIPDDISFGTQKIRSYEQRIKPESATKVIVEDQRADRQGWKLTATLDAPYTTTESDTLEDSLVIATKNGDGTTRYLPINDQGTTPVFEKETASLGTTEVDLNPTGDLGLMLDLLPGNIRSGRSYQTKIVWTLENSP</sequence>
<evidence type="ECO:0000313" key="5">
    <source>
        <dbReference type="Proteomes" id="UP000019249"/>
    </source>
</evidence>